<dbReference type="Proteomes" id="UP000049455">
    <property type="component" value="Unassembled WGS sequence"/>
</dbReference>
<evidence type="ECO:0000259" key="1">
    <source>
        <dbReference type="Pfam" id="PF13403"/>
    </source>
</evidence>
<reference evidence="2 3" key="1">
    <citation type="submission" date="2015-09" db="EMBL/GenBank/DDBJ databases">
        <authorList>
            <person name="Jackson K.R."/>
            <person name="Lunt B.L."/>
            <person name="Fisher J.N.B."/>
            <person name="Gardner A.V."/>
            <person name="Bailey M.E."/>
            <person name="Deus L.M."/>
            <person name="Earl A.S."/>
            <person name="Gibby P.D."/>
            <person name="Hartmann K.A."/>
            <person name="Liu J.E."/>
            <person name="Manci A.M."/>
            <person name="Nielsen D.A."/>
            <person name="Solomon M.B."/>
            <person name="Breakwell D.P."/>
            <person name="Burnett S.H."/>
            <person name="Grose J.H."/>
        </authorList>
    </citation>
    <scope>NUCLEOTIDE SEQUENCE [LARGE SCALE GENOMIC DNA]</scope>
    <source>
        <strain evidence="2 3">CECT 7799</strain>
    </source>
</reference>
<protein>
    <recommendedName>
        <fullName evidence="1">Hedgehog/Intein (Hint) domain-containing protein</fullName>
    </recommendedName>
</protein>
<gene>
    <name evidence="2" type="ORF">JSE7799_01892</name>
</gene>
<dbReference type="AlphaFoldDB" id="A0A0M7B9X0"/>
<dbReference type="RefSeq" id="WP_055663405.1">
    <property type="nucleotide sequence ID" value="NZ_CYPR01000114.1"/>
</dbReference>
<dbReference type="Pfam" id="PF13403">
    <property type="entry name" value="Hint_2"/>
    <property type="match status" value="1"/>
</dbReference>
<sequence length="173" mass="18142">MTVQLRHRAEELTLLGATAVFPAEMAKPEMQGGIEAETLVLTARGEVPAEALCAGDRIVTRECGMAVLKSVGTVEGRGCHIRAGTLGRNRPARDTVVAADQQVTIRDWLAGSVSTGASAVVAAGELCEEKGGRAMHAHFVQLDFGAPLTVYANGVEMQTGRTETFPAKLLAAV</sequence>
<accession>A0A0M7B9X0</accession>
<organism evidence="2 3">
    <name type="scientific">Jannaschia seosinensis</name>
    <dbReference type="NCBI Taxonomy" id="313367"/>
    <lineage>
        <taxon>Bacteria</taxon>
        <taxon>Pseudomonadati</taxon>
        <taxon>Pseudomonadota</taxon>
        <taxon>Alphaproteobacteria</taxon>
        <taxon>Rhodobacterales</taxon>
        <taxon>Roseobacteraceae</taxon>
        <taxon>Jannaschia</taxon>
    </lineage>
</organism>
<name>A0A0M7B9X0_9RHOB</name>
<dbReference type="InterPro" id="IPR028992">
    <property type="entry name" value="Hedgehog/Intein_dom"/>
</dbReference>
<evidence type="ECO:0000313" key="3">
    <source>
        <dbReference type="Proteomes" id="UP000049455"/>
    </source>
</evidence>
<feature type="domain" description="Hedgehog/Intein (Hint)" evidence="1">
    <location>
        <begin position="36"/>
        <end position="157"/>
    </location>
</feature>
<dbReference type="STRING" id="313367.JSE7799_01892"/>
<keyword evidence="3" id="KW-1185">Reference proteome</keyword>
<proteinExistence type="predicted"/>
<evidence type="ECO:0000313" key="2">
    <source>
        <dbReference type="EMBL" id="CUH39171.1"/>
    </source>
</evidence>
<dbReference type="EMBL" id="CYPR01000114">
    <property type="protein sequence ID" value="CUH39171.1"/>
    <property type="molecule type" value="Genomic_DNA"/>
</dbReference>
<dbReference type="OrthoDB" id="7873527at2"/>